<dbReference type="EMBL" id="JACHLD010000007">
    <property type="protein sequence ID" value="MBB4803965.1"/>
    <property type="molecule type" value="Genomic_DNA"/>
</dbReference>
<name>A0A7W7J0P8_9FLAO</name>
<evidence type="ECO:0008006" key="3">
    <source>
        <dbReference type="Google" id="ProtNLM"/>
    </source>
</evidence>
<comment type="caution">
    <text evidence="1">The sequence shown here is derived from an EMBL/GenBank/DDBJ whole genome shotgun (WGS) entry which is preliminary data.</text>
</comment>
<dbReference type="RefSeq" id="WP_221433481.1">
    <property type="nucleotide sequence ID" value="NZ_JACHLD010000007.1"/>
</dbReference>
<keyword evidence="2" id="KW-1185">Reference proteome</keyword>
<evidence type="ECO:0000313" key="2">
    <source>
        <dbReference type="Proteomes" id="UP000561681"/>
    </source>
</evidence>
<gene>
    <name evidence="1" type="ORF">HNP37_004045</name>
</gene>
<accession>A0A7W7J0P8</accession>
<organism evidence="1 2">
    <name type="scientific">Flavobacterium nitrogenifigens</name>
    <dbReference type="NCBI Taxonomy" id="1617283"/>
    <lineage>
        <taxon>Bacteria</taxon>
        <taxon>Pseudomonadati</taxon>
        <taxon>Bacteroidota</taxon>
        <taxon>Flavobacteriia</taxon>
        <taxon>Flavobacteriales</taxon>
        <taxon>Flavobacteriaceae</taxon>
        <taxon>Flavobacterium</taxon>
    </lineage>
</organism>
<dbReference type="AlphaFoldDB" id="A0A7W7J0P8"/>
<sequence>MVEIFKTNVEINTDANAIVSILQRQFPDCKINFDLEDCDRILRIEGGRFNPKQIIEHLNLQGYICVPLE</sequence>
<evidence type="ECO:0000313" key="1">
    <source>
        <dbReference type="EMBL" id="MBB4803965.1"/>
    </source>
</evidence>
<dbReference type="Proteomes" id="UP000561681">
    <property type="component" value="Unassembled WGS sequence"/>
</dbReference>
<reference evidence="1 2" key="1">
    <citation type="submission" date="2020-08" db="EMBL/GenBank/DDBJ databases">
        <title>Functional genomics of gut bacteria from endangered species of beetles.</title>
        <authorList>
            <person name="Carlos-Shanley C."/>
        </authorList>
    </citation>
    <scope>NUCLEOTIDE SEQUENCE [LARGE SCALE GENOMIC DNA]</scope>
    <source>
        <strain evidence="1 2">S00142</strain>
    </source>
</reference>
<protein>
    <recommendedName>
        <fullName evidence="3">Copper chaperone CopZ</fullName>
    </recommendedName>
</protein>
<proteinExistence type="predicted"/>